<dbReference type="GO" id="GO:0031966">
    <property type="term" value="C:mitochondrial membrane"/>
    <property type="evidence" value="ECO:0007669"/>
    <property type="project" value="UniProtKB-SubCell"/>
</dbReference>
<dbReference type="Gene3D" id="1.50.40.10">
    <property type="entry name" value="Mitochondrial carrier domain"/>
    <property type="match status" value="1"/>
</dbReference>
<feature type="compositionally biased region" description="Polar residues" evidence="9">
    <location>
        <begin position="9"/>
        <end position="25"/>
    </location>
</feature>
<evidence type="ECO:0000256" key="7">
    <source>
        <dbReference type="ARBA" id="ARBA00023128"/>
    </source>
</evidence>
<feature type="non-terminal residue" evidence="10">
    <location>
        <position position="248"/>
    </location>
</feature>
<evidence type="ECO:0000313" key="10">
    <source>
        <dbReference type="EMBL" id="ORY46046.1"/>
    </source>
</evidence>
<keyword evidence="7" id="KW-0496">Mitochondrion</keyword>
<comment type="caution">
    <text evidence="10">The sequence shown here is derived from an EMBL/GenBank/DDBJ whole genome shotgun (WGS) entry which is preliminary data.</text>
</comment>
<evidence type="ECO:0000256" key="4">
    <source>
        <dbReference type="ARBA" id="ARBA00022692"/>
    </source>
</evidence>
<feature type="region of interest" description="Disordered" evidence="9">
    <location>
        <begin position="6"/>
        <end position="25"/>
    </location>
</feature>
<gene>
    <name evidence="10" type="ORF">BCR33DRAFT_678815</name>
</gene>
<protein>
    <recommendedName>
        <fullName evidence="12">Mitochondrial carrier</fullName>
    </recommendedName>
</protein>
<dbReference type="Proteomes" id="UP000193642">
    <property type="component" value="Unassembled WGS sequence"/>
</dbReference>
<dbReference type="SUPFAM" id="SSF103506">
    <property type="entry name" value="Mitochondrial carrier"/>
    <property type="match status" value="1"/>
</dbReference>
<keyword evidence="8" id="KW-0472">Membrane</keyword>
<evidence type="ECO:0000256" key="9">
    <source>
        <dbReference type="SAM" id="MobiDB-lite"/>
    </source>
</evidence>
<evidence type="ECO:0000256" key="8">
    <source>
        <dbReference type="ARBA" id="ARBA00023136"/>
    </source>
</evidence>
<evidence type="ECO:0000256" key="1">
    <source>
        <dbReference type="ARBA" id="ARBA00004225"/>
    </source>
</evidence>
<keyword evidence="5" id="KW-0677">Repeat</keyword>
<evidence type="ECO:0000313" key="11">
    <source>
        <dbReference type="Proteomes" id="UP000193642"/>
    </source>
</evidence>
<proteinExistence type="inferred from homology"/>
<evidence type="ECO:0008006" key="12">
    <source>
        <dbReference type="Google" id="ProtNLM"/>
    </source>
</evidence>
<dbReference type="OrthoDB" id="3364892at2759"/>
<dbReference type="EMBL" id="MCGO01000018">
    <property type="protein sequence ID" value="ORY46046.1"/>
    <property type="molecule type" value="Genomic_DNA"/>
</dbReference>
<dbReference type="InterPro" id="IPR050567">
    <property type="entry name" value="Mitochondrial_Carrier"/>
</dbReference>
<comment type="similarity">
    <text evidence="2">Belongs to the mitochondrial carrier (TC 2.A.29) family.</text>
</comment>
<keyword evidence="3" id="KW-0813">Transport</keyword>
<name>A0A1Y2CGJ5_9FUNG</name>
<comment type="subcellular location">
    <subcellularLocation>
        <location evidence="1">Mitochondrion membrane</location>
        <topology evidence="1">Multi-pass membrane protein</topology>
    </subcellularLocation>
</comment>
<dbReference type="PANTHER" id="PTHR45624:SF12">
    <property type="entry name" value="MITOCHONDRIAL ORNITHINE TRANSPORTER 1"/>
    <property type="match status" value="1"/>
</dbReference>
<accession>A0A1Y2CGJ5</accession>
<keyword evidence="4" id="KW-0812">Transmembrane</keyword>
<dbReference type="InterPro" id="IPR023395">
    <property type="entry name" value="MCP_dom_sf"/>
</dbReference>
<dbReference type="GO" id="GO:0000064">
    <property type="term" value="F:L-ornithine transmembrane transporter activity"/>
    <property type="evidence" value="ECO:0007669"/>
    <property type="project" value="TreeGrafter"/>
</dbReference>
<organism evidence="10 11">
    <name type="scientific">Rhizoclosmatium globosum</name>
    <dbReference type="NCBI Taxonomy" id="329046"/>
    <lineage>
        <taxon>Eukaryota</taxon>
        <taxon>Fungi</taxon>
        <taxon>Fungi incertae sedis</taxon>
        <taxon>Chytridiomycota</taxon>
        <taxon>Chytridiomycota incertae sedis</taxon>
        <taxon>Chytridiomycetes</taxon>
        <taxon>Chytridiales</taxon>
        <taxon>Chytriomycetaceae</taxon>
        <taxon>Rhizoclosmatium</taxon>
    </lineage>
</organism>
<evidence type="ECO:0000256" key="3">
    <source>
        <dbReference type="ARBA" id="ARBA00022448"/>
    </source>
</evidence>
<dbReference type="AlphaFoldDB" id="A0A1Y2CGJ5"/>
<sequence>MDLVRMDLNSESNTHINDQPQSSSPDARVGLVTGFVRTIAVQGSMMVMGFTKGLLKWWFRLPVKLFRPYAVNPYLVLSHMAEQDGKTLSTSYMRGVVKNEGWGVISRNIAPLLLVNSLIGAFLFNTYTFSSHFLESKFKQDPSSKQKQLSFDWIPFVSGGIAGASQSLLSTPVDNMQHLVSPHHEPNSTTPGTHTTRQPYLHQRLLTRLAPYKPLYQNFSLTCTRDSIGFALFFGLFENGRDFGKAAV</sequence>
<evidence type="ECO:0000256" key="5">
    <source>
        <dbReference type="ARBA" id="ARBA00022737"/>
    </source>
</evidence>
<evidence type="ECO:0000256" key="6">
    <source>
        <dbReference type="ARBA" id="ARBA00022989"/>
    </source>
</evidence>
<evidence type="ECO:0000256" key="2">
    <source>
        <dbReference type="ARBA" id="ARBA00006375"/>
    </source>
</evidence>
<keyword evidence="6" id="KW-1133">Transmembrane helix</keyword>
<keyword evidence="11" id="KW-1185">Reference proteome</keyword>
<dbReference type="PANTHER" id="PTHR45624">
    <property type="entry name" value="MITOCHONDRIAL BASIC AMINO ACIDS TRANSPORTER-RELATED"/>
    <property type="match status" value="1"/>
</dbReference>
<dbReference type="GO" id="GO:1990575">
    <property type="term" value="P:mitochondrial L-ornithine transmembrane transport"/>
    <property type="evidence" value="ECO:0007669"/>
    <property type="project" value="TreeGrafter"/>
</dbReference>
<reference evidence="10 11" key="1">
    <citation type="submission" date="2016-07" db="EMBL/GenBank/DDBJ databases">
        <title>Pervasive Adenine N6-methylation of Active Genes in Fungi.</title>
        <authorList>
            <consortium name="DOE Joint Genome Institute"/>
            <person name="Mondo S.J."/>
            <person name="Dannebaum R.O."/>
            <person name="Kuo R.C."/>
            <person name="Labutti K."/>
            <person name="Haridas S."/>
            <person name="Kuo A."/>
            <person name="Salamov A."/>
            <person name="Ahrendt S.R."/>
            <person name="Lipzen A."/>
            <person name="Sullivan W."/>
            <person name="Andreopoulos W.B."/>
            <person name="Clum A."/>
            <person name="Lindquist E."/>
            <person name="Daum C."/>
            <person name="Ramamoorthy G.K."/>
            <person name="Gryganskyi A."/>
            <person name="Culley D."/>
            <person name="Magnuson J.K."/>
            <person name="James T.Y."/>
            <person name="O'Malley M.A."/>
            <person name="Stajich J.E."/>
            <person name="Spatafora J.W."/>
            <person name="Visel A."/>
            <person name="Grigoriev I.V."/>
        </authorList>
    </citation>
    <scope>NUCLEOTIDE SEQUENCE [LARGE SCALE GENOMIC DNA]</scope>
    <source>
        <strain evidence="10 11">JEL800</strain>
    </source>
</reference>